<evidence type="ECO:0000313" key="1">
    <source>
        <dbReference type="EMBL" id="KAG5622533.1"/>
    </source>
</evidence>
<organism evidence="1 2">
    <name type="scientific">Solanum commersonii</name>
    <name type="common">Commerson's wild potato</name>
    <name type="synonym">Commerson's nightshade</name>
    <dbReference type="NCBI Taxonomy" id="4109"/>
    <lineage>
        <taxon>Eukaryota</taxon>
        <taxon>Viridiplantae</taxon>
        <taxon>Streptophyta</taxon>
        <taxon>Embryophyta</taxon>
        <taxon>Tracheophyta</taxon>
        <taxon>Spermatophyta</taxon>
        <taxon>Magnoliopsida</taxon>
        <taxon>eudicotyledons</taxon>
        <taxon>Gunneridae</taxon>
        <taxon>Pentapetalae</taxon>
        <taxon>asterids</taxon>
        <taxon>lamiids</taxon>
        <taxon>Solanales</taxon>
        <taxon>Solanaceae</taxon>
        <taxon>Solanoideae</taxon>
        <taxon>Solaneae</taxon>
        <taxon>Solanum</taxon>
    </lineage>
</organism>
<name>A0A9J6AD09_SOLCO</name>
<accession>A0A9J6AD09</accession>
<reference evidence="1 2" key="1">
    <citation type="submission" date="2020-09" db="EMBL/GenBank/DDBJ databases">
        <title>De no assembly of potato wild relative species, Solanum commersonii.</title>
        <authorList>
            <person name="Cho K."/>
        </authorList>
    </citation>
    <scope>NUCLEOTIDE SEQUENCE [LARGE SCALE GENOMIC DNA]</scope>
    <source>
        <strain evidence="1">LZ3.2</strain>
        <tissue evidence="1">Leaf</tissue>
    </source>
</reference>
<comment type="caution">
    <text evidence="1">The sequence shown here is derived from an EMBL/GenBank/DDBJ whole genome shotgun (WGS) entry which is preliminary data.</text>
</comment>
<dbReference type="AlphaFoldDB" id="A0A9J6AD09"/>
<evidence type="ECO:0000313" key="2">
    <source>
        <dbReference type="Proteomes" id="UP000824120"/>
    </source>
</evidence>
<proteinExistence type="predicted"/>
<dbReference type="EMBL" id="JACXVP010000002">
    <property type="protein sequence ID" value="KAG5622533.1"/>
    <property type="molecule type" value="Genomic_DNA"/>
</dbReference>
<gene>
    <name evidence="1" type="ORF">H5410_007751</name>
</gene>
<keyword evidence="2" id="KW-1185">Reference proteome</keyword>
<sequence length="102" mass="10952">MVRLSSTRLTPGMMVVPRLLMLLGLIEHRSLEDLVAEVAKMVATVVAEVTVAMEVDTVEAAVMMAEEVVEEEVSVFSVVSLATLLGSVPKLEVREAVVATLD</sequence>
<protein>
    <submittedName>
        <fullName evidence="1">Uncharacterized protein</fullName>
    </submittedName>
</protein>
<dbReference type="Proteomes" id="UP000824120">
    <property type="component" value="Chromosome 2"/>
</dbReference>